<evidence type="ECO:0000256" key="3">
    <source>
        <dbReference type="ARBA" id="ARBA00022786"/>
    </source>
</evidence>
<dbReference type="InterPro" id="IPR017441">
    <property type="entry name" value="Protein_kinase_ATP_BS"/>
</dbReference>
<feature type="compositionally biased region" description="Basic and acidic residues" evidence="5">
    <location>
        <begin position="200"/>
        <end position="211"/>
    </location>
</feature>
<feature type="region of interest" description="Disordered" evidence="5">
    <location>
        <begin position="80"/>
        <end position="99"/>
    </location>
</feature>
<dbReference type="PANTHER" id="PTHR45647">
    <property type="entry name" value="OS02G0152300 PROTEIN"/>
    <property type="match status" value="1"/>
</dbReference>
<evidence type="ECO:0000256" key="5">
    <source>
        <dbReference type="SAM" id="MobiDB-lite"/>
    </source>
</evidence>
<name>A0A2N9FI27_FAGSY</name>
<keyword evidence="4" id="KW-0547">Nucleotide-binding</keyword>
<organism evidence="7">
    <name type="scientific">Fagus sylvatica</name>
    <name type="common">Beechnut</name>
    <dbReference type="NCBI Taxonomy" id="28930"/>
    <lineage>
        <taxon>Eukaryota</taxon>
        <taxon>Viridiplantae</taxon>
        <taxon>Streptophyta</taxon>
        <taxon>Embryophyta</taxon>
        <taxon>Tracheophyta</taxon>
        <taxon>Spermatophyta</taxon>
        <taxon>Magnoliopsida</taxon>
        <taxon>eudicotyledons</taxon>
        <taxon>Gunneridae</taxon>
        <taxon>Pentapetalae</taxon>
        <taxon>rosids</taxon>
        <taxon>fabids</taxon>
        <taxon>Fagales</taxon>
        <taxon>Fagaceae</taxon>
        <taxon>Fagus</taxon>
    </lineage>
</organism>
<evidence type="ECO:0000256" key="2">
    <source>
        <dbReference type="ARBA" id="ARBA00012483"/>
    </source>
</evidence>
<gene>
    <name evidence="7" type="ORF">FSB_LOCUS14715</name>
</gene>
<sequence>MITGYWVMWNLPEALTSHRFLYTQLAAAPGCATRAARARRGTRGKTTPGARPRGGDEATAAARTRHQRCRKPQVLESSAGIEAGKANHLRSRDNSGRSIIDIPFSQGMEEIPSLKSRLDAEGSSADEWDGTSRRSPSVYSKWDGISSCYDLERRKGVVVGCWDRRKISGRGEKENGVKGCWEKEIGGEERVESGLLPSWDTERETGRGVEEEKSEEATQGFHESLKIGQGGFGSIYKGLLRQTEVAIKRLQSQGSQGPSEFQMEVRVLSQLRHANLVKLIGSCPEVFALIYEYLPNGSLEDRLSCKDNSPPLSWQTRIRIATELCSVLVYLHCSRTSQHYQPLLIANDVKLALDERKLKSLLDPSAGDWPFEVAQELACLALRCCAKKRKNRPDLGSDVRKVLEPMRALCGASSSS</sequence>
<dbReference type="PROSITE" id="PS50011">
    <property type="entry name" value="PROTEIN_KINASE_DOM"/>
    <property type="match status" value="1"/>
</dbReference>
<dbReference type="InterPro" id="IPR001245">
    <property type="entry name" value="Ser-Thr/Tyr_kinase_cat_dom"/>
</dbReference>
<dbReference type="Gene3D" id="1.10.510.10">
    <property type="entry name" value="Transferase(Phosphotransferase) domain 1"/>
    <property type="match status" value="1"/>
</dbReference>
<dbReference type="GO" id="GO:0005524">
    <property type="term" value="F:ATP binding"/>
    <property type="evidence" value="ECO:0007669"/>
    <property type="project" value="UniProtKB-UniRule"/>
</dbReference>
<dbReference type="PROSITE" id="PS00107">
    <property type="entry name" value="PROTEIN_KINASE_ATP"/>
    <property type="match status" value="1"/>
</dbReference>
<dbReference type="GO" id="GO:0061630">
    <property type="term" value="F:ubiquitin protein ligase activity"/>
    <property type="evidence" value="ECO:0007669"/>
    <property type="project" value="UniProtKB-EC"/>
</dbReference>
<feature type="region of interest" description="Disordered" evidence="5">
    <location>
        <begin position="200"/>
        <end position="219"/>
    </location>
</feature>
<feature type="region of interest" description="Disordered" evidence="5">
    <location>
        <begin position="116"/>
        <end position="136"/>
    </location>
</feature>
<proteinExistence type="predicted"/>
<feature type="binding site" evidence="4">
    <location>
        <position position="248"/>
    </location>
    <ligand>
        <name>ATP</name>
        <dbReference type="ChEBI" id="CHEBI:30616"/>
    </ligand>
</feature>
<dbReference type="AlphaFoldDB" id="A0A2N9FI27"/>
<evidence type="ECO:0000313" key="7">
    <source>
        <dbReference type="EMBL" id="SPC86833.1"/>
    </source>
</evidence>
<dbReference type="EMBL" id="OIVN01000879">
    <property type="protein sequence ID" value="SPC86833.1"/>
    <property type="molecule type" value="Genomic_DNA"/>
</dbReference>
<feature type="domain" description="Protein kinase" evidence="6">
    <location>
        <begin position="221"/>
        <end position="416"/>
    </location>
</feature>
<evidence type="ECO:0000259" key="6">
    <source>
        <dbReference type="PROSITE" id="PS50011"/>
    </source>
</evidence>
<evidence type="ECO:0000256" key="4">
    <source>
        <dbReference type="PROSITE-ProRule" id="PRU10141"/>
    </source>
</evidence>
<dbReference type="InterPro" id="IPR011009">
    <property type="entry name" value="Kinase-like_dom_sf"/>
</dbReference>
<reference evidence="7" key="1">
    <citation type="submission" date="2018-02" db="EMBL/GenBank/DDBJ databases">
        <authorList>
            <person name="Cohen D.B."/>
            <person name="Kent A.D."/>
        </authorList>
    </citation>
    <scope>NUCLEOTIDE SEQUENCE</scope>
</reference>
<keyword evidence="4" id="KW-0067">ATP-binding</keyword>
<accession>A0A2N9FI27</accession>
<feature type="region of interest" description="Disordered" evidence="5">
    <location>
        <begin position="34"/>
        <end position="74"/>
    </location>
</feature>
<dbReference type="InterPro" id="IPR051348">
    <property type="entry name" value="U-box_ubiquitin_ligases"/>
</dbReference>
<dbReference type="SUPFAM" id="SSF56112">
    <property type="entry name" value="Protein kinase-like (PK-like)"/>
    <property type="match status" value="1"/>
</dbReference>
<keyword evidence="3" id="KW-0833">Ubl conjugation pathway</keyword>
<comment type="catalytic activity">
    <reaction evidence="1">
        <text>S-ubiquitinyl-[E2 ubiquitin-conjugating enzyme]-L-cysteine + [acceptor protein]-L-lysine = [E2 ubiquitin-conjugating enzyme]-L-cysteine + N(6)-ubiquitinyl-[acceptor protein]-L-lysine.</text>
        <dbReference type="EC" id="2.3.2.27"/>
    </reaction>
</comment>
<protein>
    <recommendedName>
        <fullName evidence="2">RING-type E3 ubiquitin transferase</fullName>
        <ecNumber evidence="2">2.3.2.27</ecNumber>
    </recommendedName>
</protein>
<dbReference type="PANTHER" id="PTHR45647:SF100">
    <property type="entry name" value="U-BOX DOMAIN-CONTAINING PROTEIN 33"/>
    <property type="match status" value="1"/>
</dbReference>
<dbReference type="EC" id="2.3.2.27" evidence="2"/>
<dbReference type="GO" id="GO:0004672">
    <property type="term" value="F:protein kinase activity"/>
    <property type="evidence" value="ECO:0007669"/>
    <property type="project" value="InterPro"/>
</dbReference>
<dbReference type="Pfam" id="PF07714">
    <property type="entry name" value="PK_Tyr_Ser-Thr"/>
    <property type="match status" value="1"/>
</dbReference>
<dbReference type="InterPro" id="IPR000719">
    <property type="entry name" value="Prot_kinase_dom"/>
</dbReference>
<evidence type="ECO:0000256" key="1">
    <source>
        <dbReference type="ARBA" id="ARBA00000900"/>
    </source>
</evidence>